<dbReference type="EMBL" id="HBFX01012041">
    <property type="protein sequence ID" value="CAD8952599.1"/>
    <property type="molecule type" value="Transcribed_RNA"/>
</dbReference>
<feature type="compositionally biased region" description="Basic and acidic residues" evidence="1">
    <location>
        <begin position="127"/>
        <end position="142"/>
    </location>
</feature>
<feature type="compositionally biased region" description="Basic and acidic residues" evidence="1">
    <location>
        <begin position="55"/>
        <end position="64"/>
    </location>
</feature>
<organism evidence="3">
    <name type="scientific">Hemiselmis andersenii</name>
    <name type="common">Cryptophyte alga</name>
    <dbReference type="NCBI Taxonomy" id="464988"/>
    <lineage>
        <taxon>Eukaryota</taxon>
        <taxon>Cryptophyceae</taxon>
        <taxon>Cryptomonadales</taxon>
        <taxon>Hemiselmidaceae</taxon>
        <taxon>Hemiselmis</taxon>
    </lineage>
</organism>
<feature type="chain" id="PRO_5030160344" description="Nucleotide-diphospho-sugar transferase domain-containing protein" evidence="2">
    <location>
        <begin position="24"/>
        <end position="437"/>
    </location>
</feature>
<gene>
    <name evidence="3" type="ORF">HAND00432_LOCUS7135</name>
</gene>
<evidence type="ECO:0000256" key="1">
    <source>
        <dbReference type="SAM" id="MobiDB-lite"/>
    </source>
</evidence>
<keyword evidence="2" id="KW-0732">Signal</keyword>
<feature type="signal peptide" evidence="2">
    <location>
        <begin position="1"/>
        <end position="23"/>
    </location>
</feature>
<sequence>MRLLVRLLVAMALLGGLIQFASFEYHQGMEEGLKLAALKERQDAVINATAKALSLEKAHAHAPEPVEGDDPDEEEPPPASPSLAEVDGHGAGSQPGNHSSPSLSARGRSSNETSGVAKRARGNGSSEGERKRQGGKDRKDPRPPCSLLTGVENASACVTRKGRTKAELDELKRLFDATRCKHPPTREIIMGVPLETLERIVKAKKTVITYGTQDWVKSKKRACKAATSKGAADTCLAMDESFMDGPFKAKNREILAKKRGGGLWLWKPYIINKTLATMNEGDYVVYHDAGAYLTGPVHPLMALMESGFHDPPLDGVLTFGVGFSQGRFCKRDTFIKQNCDTDVCHKAMQVDGYLSVWRKGPHAQRLIDMWLTDCQDFSILGDTPNKLQKPNLAGFKDHRHDQAILTNILSREGFGRDTSNGPATFMMNHDRRSNGAM</sequence>
<accession>A0A6U4LYA6</accession>
<protein>
    <recommendedName>
        <fullName evidence="4">Nucleotide-diphospho-sugar transferase domain-containing protein</fullName>
    </recommendedName>
</protein>
<feature type="region of interest" description="Disordered" evidence="1">
    <location>
        <begin position="55"/>
        <end position="148"/>
    </location>
</feature>
<reference evidence="3" key="1">
    <citation type="submission" date="2021-01" db="EMBL/GenBank/DDBJ databases">
        <authorList>
            <person name="Corre E."/>
            <person name="Pelletier E."/>
            <person name="Niang G."/>
            <person name="Scheremetjew M."/>
            <person name="Finn R."/>
            <person name="Kale V."/>
            <person name="Holt S."/>
            <person name="Cochrane G."/>
            <person name="Meng A."/>
            <person name="Brown T."/>
            <person name="Cohen L."/>
        </authorList>
    </citation>
    <scope>NUCLEOTIDE SEQUENCE</scope>
    <source>
        <strain evidence="3">CCMP644</strain>
    </source>
</reference>
<name>A0A6U4LYA6_HEMAN</name>
<feature type="compositionally biased region" description="Low complexity" evidence="1">
    <location>
        <begin position="99"/>
        <end position="110"/>
    </location>
</feature>
<evidence type="ECO:0008006" key="4">
    <source>
        <dbReference type="Google" id="ProtNLM"/>
    </source>
</evidence>
<evidence type="ECO:0000256" key="2">
    <source>
        <dbReference type="SAM" id="SignalP"/>
    </source>
</evidence>
<dbReference type="AlphaFoldDB" id="A0A6U4LYA6"/>
<feature type="compositionally biased region" description="Acidic residues" evidence="1">
    <location>
        <begin position="66"/>
        <end position="76"/>
    </location>
</feature>
<proteinExistence type="predicted"/>
<evidence type="ECO:0000313" key="3">
    <source>
        <dbReference type="EMBL" id="CAD8952599.1"/>
    </source>
</evidence>